<proteinExistence type="predicted"/>
<dbReference type="RefSeq" id="WP_203552053.1">
    <property type="nucleotide sequence ID" value="NZ_JACAOD020000002.1"/>
</dbReference>
<sequence>MKLIKTNTDVKRSKFNTMKEVKKGSVSFVSPRQIPLSYFYQDINNFLCRKNKVLPQTLQDKIYTYYEIIFGDKSNDLFFKASMRSRANFFEKSLVKLKNILNLYGTLNRYLALKDFFITYLKKDGVIEFMSILRQGVSSCGVDCSIILEHCLVTPIIKAIGTKPTEPSNELNQILKYLNLNMKELTNIQLSDLIKITKKAMVARHPDRLGNNSRVKEFMQLHNFYRMISDADFKLTNDSIQSFSEADFASDDYTDYFYNFSTAEESSQFNQQQTH</sequence>
<dbReference type="SUPFAM" id="SSF46565">
    <property type="entry name" value="Chaperone J-domain"/>
    <property type="match status" value="1"/>
</dbReference>
<evidence type="ECO:0000313" key="1">
    <source>
        <dbReference type="EMBL" id="MBP5835787.1"/>
    </source>
</evidence>
<gene>
    <name evidence="1" type="ORF">CHTY_000880</name>
    <name evidence="2" type="ORF">CHTY_003100</name>
</gene>
<evidence type="ECO:0008006" key="4">
    <source>
        <dbReference type="Google" id="ProtNLM"/>
    </source>
</evidence>
<organism evidence="1 3">
    <name type="scientific">Candidatus Phytoplasma meliae</name>
    <dbReference type="NCBI Taxonomy" id="1848402"/>
    <lineage>
        <taxon>Bacteria</taxon>
        <taxon>Bacillati</taxon>
        <taxon>Mycoplasmatota</taxon>
        <taxon>Mollicutes</taxon>
        <taxon>Acholeplasmatales</taxon>
        <taxon>Acholeplasmataceae</taxon>
        <taxon>Candidatus Phytoplasma</taxon>
        <taxon>16SrXIII (Mexican periwinkle virescence group)</taxon>
    </lineage>
</organism>
<dbReference type="Proteomes" id="UP001195571">
    <property type="component" value="Unassembled WGS sequence"/>
</dbReference>
<reference evidence="1 3" key="1">
    <citation type="submission" date="2021-04" db="EMBL/GenBank/DDBJ databases">
        <title>Genomic features of Candidatus Phytoplasma meliae isolate ChTYXIII (1SrXIII-G).</title>
        <authorList>
            <person name="Fernandez F.D."/>
            <person name="Conci L.R."/>
        </authorList>
    </citation>
    <scope>NUCLEOTIDE SEQUENCE [LARGE SCALE GENOMIC DNA]</scope>
    <source>
        <strain evidence="1">ChTYXIII-Mo</strain>
    </source>
</reference>
<dbReference type="EMBL" id="JACAOD020000002">
    <property type="protein sequence ID" value="MBP5835787.1"/>
    <property type="molecule type" value="Genomic_DNA"/>
</dbReference>
<comment type="caution">
    <text evidence="1">The sequence shown here is derived from an EMBL/GenBank/DDBJ whole genome shotgun (WGS) entry which is preliminary data.</text>
</comment>
<keyword evidence="3" id="KW-1185">Reference proteome</keyword>
<accession>A0ABS5CXT3</accession>
<evidence type="ECO:0000313" key="2">
    <source>
        <dbReference type="EMBL" id="MBP5836202.1"/>
    </source>
</evidence>
<dbReference type="InterPro" id="IPR036869">
    <property type="entry name" value="J_dom_sf"/>
</dbReference>
<protein>
    <recommendedName>
        <fullName evidence="4">J domain-containing protein</fullName>
    </recommendedName>
</protein>
<name>A0ABS5CXT3_9MOLU</name>
<evidence type="ECO:0000313" key="3">
    <source>
        <dbReference type="Proteomes" id="UP001195571"/>
    </source>
</evidence>
<dbReference type="EMBL" id="JACAOD020000015">
    <property type="protein sequence ID" value="MBP5836202.1"/>
    <property type="molecule type" value="Genomic_DNA"/>
</dbReference>